<proteinExistence type="predicted"/>
<dbReference type="Pfam" id="PF04940">
    <property type="entry name" value="BLUF"/>
    <property type="match status" value="1"/>
</dbReference>
<sequence>MIRLIYFSCAADELTMADIQQILTAARRNNPSQGIGGMLCFERRYFLQVLEGERAAVNALYLDIADDSRHQDIQILSYEEVQQPAFQQWSMGFAPSNDDFYRLLSELGQNQFNPQAMTADQALHFTLQLAQQTQIQPH</sequence>
<keyword evidence="3" id="KW-1185">Reference proteome</keyword>
<dbReference type="RefSeq" id="WP_376865937.1">
    <property type="nucleotide sequence ID" value="NZ_JBHRYB010000005.1"/>
</dbReference>
<dbReference type="EMBL" id="JBHRYB010000005">
    <property type="protein sequence ID" value="MFC3680095.1"/>
    <property type="molecule type" value="Genomic_DNA"/>
</dbReference>
<feature type="domain" description="BLUF" evidence="1">
    <location>
        <begin position="1"/>
        <end position="92"/>
    </location>
</feature>
<dbReference type="PROSITE" id="PS50925">
    <property type="entry name" value="BLUF"/>
    <property type="match status" value="1"/>
</dbReference>
<dbReference type="Proteomes" id="UP001595722">
    <property type="component" value="Unassembled WGS sequence"/>
</dbReference>
<name>A0ABV7VS36_9GAMM</name>
<evidence type="ECO:0000313" key="3">
    <source>
        <dbReference type="Proteomes" id="UP001595722"/>
    </source>
</evidence>
<comment type="caution">
    <text evidence="2">The sequence shown here is derived from an EMBL/GenBank/DDBJ whole genome shotgun (WGS) entry which is preliminary data.</text>
</comment>
<dbReference type="SMART" id="SM01034">
    <property type="entry name" value="BLUF"/>
    <property type="match status" value="1"/>
</dbReference>
<evidence type="ECO:0000313" key="2">
    <source>
        <dbReference type="EMBL" id="MFC3680095.1"/>
    </source>
</evidence>
<organism evidence="2 3">
    <name type="scientific">Bacterioplanoides pacificum</name>
    <dbReference type="NCBI Taxonomy" id="1171596"/>
    <lineage>
        <taxon>Bacteria</taxon>
        <taxon>Pseudomonadati</taxon>
        <taxon>Pseudomonadota</taxon>
        <taxon>Gammaproteobacteria</taxon>
        <taxon>Oceanospirillales</taxon>
        <taxon>Oceanospirillaceae</taxon>
        <taxon>Bacterioplanoides</taxon>
    </lineage>
</organism>
<dbReference type="Gene3D" id="3.30.70.100">
    <property type="match status" value="1"/>
</dbReference>
<accession>A0ABV7VS36</accession>
<dbReference type="InterPro" id="IPR036046">
    <property type="entry name" value="Acylphosphatase-like_dom_sf"/>
</dbReference>
<reference evidence="3" key="1">
    <citation type="journal article" date="2019" name="Int. J. Syst. Evol. Microbiol.">
        <title>The Global Catalogue of Microorganisms (GCM) 10K type strain sequencing project: providing services to taxonomists for standard genome sequencing and annotation.</title>
        <authorList>
            <consortium name="The Broad Institute Genomics Platform"/>
            <consortium name="The Broad Institute Genome Sequencing Center for Infectious Disease"/>
            <person name="Wu L."/>
            <person name="Ma J."/>
        </authorList>
    </citation>
    <scope>NUCLEOTIDE SEQUENCE [LARGE SCALE GENOMIC DNA]</scope>
    <source>
        <strain evidence="3">KCTC 42424</strain>
    </source>
</reference>
<gene>
    <name evidence="2" type="ORF">ACFOMG_08240</name>
</gene>
<dbReference type="SUPFAM" id="SSF54975">
    <property type="entry name" value="Acylphosphatase/BLUF domain-like"/>
    <property type="match status" value="1"/>
</dbReference>
<dbReference type="InterPro" id="IPR007024">
    <property type="entry name" value="BLUF_domain"/>
</dbReference>
<evidence type="ECO:0000259" key="1">
    <source>
        <dbReference type="PROSITE" id="PS50925"/>
    </source>
</evidence>
<protein>
    <submittedName>
        <fullName evidence="2">BLUF domain-containing protein</fullName>
    </submittedName>
</protein>